<dbReference type="Gene3D" id="1.20.1250.20">
    <property type="entry name" value="MFS general substrate transporter like domains"/>
    <property type="match status" value="1"/>
</dbReference>
<feature type="transmembrane region" description="Helical" evidence="6">
    <location>
        <begin position="297"/>
        <end position="314"/>
    </location>
</feature>
<evidence type="ECO:0000259" key="7">
    <source>
        <dbReference type="PROSITE" id="PS50850"/>
    </source>
</evidence>
<dbReference type="GO" id="GO:0005886">
    <property type="term" value="C:plasma membrane"/>
    <property type="evidence" value="ECO:0007669"/>
    <property type="project" value="UniProtKB-SubCell"/>
</dbReference>
<feature type="transmembrane region" description="Helical" evidence="6">
    <location>
        <begin position="46"/>
        <end position="65"/>
    </location>
</feature>
<feature type="transmembrane region" description="Helical" evidence="6">
    <location>
        <begin position="77"/>
        <end position="98"/>
    </location>
</feature>
<feature type="transmembrane region" description="Helical" evidence="6">
    <location>
        <begin position="110"/>
        <end position="136"/>
    </location>
</feature>
<evidence type="ECO:0000313" key="8">
    <source>
        <dbReference type="EMBL" id="KKZ10975.1"/>
    </source>
</evidence>
<feature type="transmembrane region" description="Helical" evidence="6">
    <location>
        <begin position="177"/>
        <end position="197"/>
    </location>
</feature>
<feature type="transmembrane region" description="Helical" evidence="6">
    <location>
        <begin position="233"/>
        <end position="254"/>
    </location>
</feature>
<dbReference type="InterPro" id="IPR011701">
    <property type="entry name" value="MFS"/>
</dbReference>
<dbReference type="InterPro" id="IPR036259">
    <property type="entry name" value="MFS_trans_sf"/>
</dbReference>
<comment type="subcellular location">
    <subcellularLocation>
        <location evidence="1">Cell membrane</location>
        <topology evidence="1">Multi-pass membrane protein</topology>
    </subcellularLocation>
</comment>
<feature type="transmembrane region" description="Helical" evidence="6">
    <location>
        <begin position="334"/>
        <end position="352"/>
    </location>
</feature>
<keyword evidence="5 6" id="KW-0472">Membrane</keyword>
<keyword evidence="2" id="KW-0813">Transport</keyword>
<keyword evidence="3 6" id="KW-0812">Transmembrane</keyword>
<keyword evidence="4 6" id="KW-1133">Transmembrane helix</keyword>
<dbReference type="Proteomes" id="UP000035067">
    <property type="component" value="Unassembled WGS sequence"/>
</dbReference>
<dbReference type="PANTHER" id="PTHR23504:SF15">
    <property type="entry name" value="MAJOR FACILITATOR SUPERFAMILY (MFS) PROFILE DOMAIN-CONTAINING PROTEIN"/>
    <property type="match status" value="1"/>
</dbReference>
<evidence type="ECO:0000256" key="1">
    <source>
        <dbReference type="ARBA" id="ARBA00004651"/>
    </source>
</evidence>
<name>A0A0G2HJB6_9SYNE</name>
<comment type="caution">
    <text evidence="8">The sequence shown here is derived from an EMBL/GenBank/DDBJ whole genome shotgun (WGS) entry which is preliminary data.</text>
</comment>
<dbReference type="PANTHER" id="PTHR23504">
    <property type="entry name" value="MAJOR FACILITATOR SUPERFAMILY DOMAIN-CONTAINING PROTEIN 10"/>
    <property type="match status" value="1"/>
</dbReference>
<feature type="transmembrane region" description="Helical" evidence="6">
    <location>
        <begin position="148"/>
        <end position="171"/>
    </location>
</feature>
<feature type="transmembrane region" description="Helical" evidence="6">
    <location>
        <begin position="364"/>
        <end position="390"/>
    </location>
</feature>
<dbReference type="InterPro" id="IPR020846">
    <property type="entry name" value="MFS_dom"/>
</dbReference>
<organism evidence="8 9">
    <name type="scientific">Candidatus Synechococcus spongiarum SP3</name>
    <dbReference type="NCBI Taxonomy" id="1604020"/>
    <lineage>
        <taxon>Bacteria</taxon>
        <taxon>Bacillati</taxon>
        <taxon>Cyanobacteriota</taxon>
        <taxon>Cyanophyceae</taxon>
        <taxon>Synechococcales</taxon>
        <taxon>Synechococcaceae</taxon>
        <taxon>Synechococcus</taxon>
    </lineage>
</organism>
<evidence type="ECO:0000256" key="4">
    <source>
        <dbReference type="ARBA" id="ARBA00022989"/>
    </source>
</evidence>
<evidence type="ECO:0000256" key="6">
    <source>
        <dbReference type="SAM" id="Phobius"/>
    </source>
</evidence>
<dbReference type="EMBL" id="JXQG01000068">
    <property type="protein sequence ID" value="KKZ10975.1"/>
    <property type="molecule type" value="Genomic_DNA"/>
</dbReference>
<evidence type="ECO:0000256" key="5">
    <source>
        <dbReference type="ARBA" id="ARBA00023136"/>
    </source>
</evidence>
<dbReference type="PATRIC" id="fig|1604020.3.peg.1895"/>
<protein>
    <recommendedName>
        <fullName evidence="7">Major facilitator superfamily (MFS) profile domain-containing protein</fullName>
    </recommendedName>
</protein>
<dbReference type="SUPFAM" id="SSF103473">
    <property type="entry name" value="MFS general substrate transporter"/>
    <property type="match status" value="1"/>
</dbReference>
<dbReference type="Pfam" id="PF07690">
    <property type="entry name" value="MFS_1"/>
    <property type="match status" value="1"/>
</dbReference>
<proteinExistence type="predicted"/>
<reference evidence="8 9" key="1">
    <citation type="submission" date="2015-01" db="EMBL/GenBank/DDBJ databases">
        <title>Lifestyle Evolution in Cyanobacterial Symbionts of Sponges.</title>
        <authorList>
            <person name="Burgsdorf I."/>
            <person name="Slaby B.M."/>
            <person name="Handley K.M."/>
            <person name="Haber M."/>
            <person name="Blom J."/>
            <person name="Marshall C.W."/>
            <person name="Gilbert J.A."/>
            <person name="Hentschel U."/>
            <person name="Steindler L."/>
        </authorList>
    </citation>
    <scope>NUCLEOTIDE SEQUENCE [LARGE SCALE GENOMIC DNA]</scope>
    <source>
        <strain evidence="8">SP3</strain>
    </source>
</reference>
<evidence type="ECO:0000256" key="2">
    <source>
        <dbReference type="ARBA" id="ARBA00022448"/>
    </source>
</evidence>
<dbReference type="PROSITE" id="PS50850">
    <property type="entry name" value="MFS"/>
    <property type="match status" value="1"/>
</dbReference>
<evidence type="ECO:0000313" key="9">
    <source>
        <dbReference type="Proteomes" id="UP000035067"/>
    </source>
</evidence>
<dbReference type="AlphaFoldDB" id="A0A0G2HJB6"/>
<accession>A0A0G2HJB6</accession>
<sequence length="423" mass="43927">MSRTKSIALLCAFVTLLNDRIGESMVFPLLTFLVAPLVDAQHVGLVVGLLGGSYAASQFLATPVIGSLSDHFGRRPVLIICIIGTALSVSLFGLGAILGTRLLVGPGASVGLTLMFVGRSLHGVAGGTAATAQAVIVDVTPPAKRARALGLVGVAIGLGFIIGPGAGSWLMGVHLSLPIAMGVVVALLNLLLTLLFFSETLPRTARHPSLSLSAFNPFWNMIQTLGNPRVGRLSLGFGLFFIVLYSCVTILVPFVSLELQWQATDVGHAFALLGGVAIVVQGVLLGPLSKWLGEQRLVPMGIGLMLLGCLLVSLARPATTALDVMAKPLVDSAVVMWAMGIGLLVPSLRAIISRRLAAGSQGQALGSLQALQSLGASVGPITAGILFTYLTPRTPFLIAVFTLLLVGGLTIGPLMRQRQQVVS</sequence>
<dbReference type="PRINTS" id="PR01035">
    <property type="entry name" value="TCRTETA"/>
</dbReference>
<feature type="transmembrane region" description="Helical" evidence="6">
    <location>
        <begin position="396"/>
        <end position="415"/>
    </location>
</feature>
<feature type="transmembrane region" description="Helical" evidence="6">
    <location>
        <begin position="266"/>
        <end position="285"/>
    </location>
</feature>
<gene>
    <name evidence="8" type="ORF">TE42_09025</name>
</gene>
<dbReference type="GO" id="GO:0022857">
    <property type="term" value="F:transmembrane transporter activity"/>
    <property type="evidence" value="ECO:0007669"/>
    <property type="project" value="InterPro"/>
</dbReference>
<feature type="domain" description="Major facilitator superfamily (MFS) profile" evidence="7">
    <location>
        <begin position="8"/>
        <end position="419"/>
    </location>
</feature>
<evidence type="ECO:0000256" key="3">
    <source>
        <dbReference type="ARBA" id="ARBA00022692"/>
    </source>
</evidence>
<dbReference type="InterPro" id="IPR001958">
    <property type="entry name" value="Tet-R_TetA/multi-R_MdtG-like"/>
</dbReference>